<organism evidence="6 7">
    <name type="scientific">Zhouia amylolytica</name>
    <dbReference type="NCBI Taxonomy" id="376730"/>
    <lineage>
        <taxon>Bacteria</taxon>
        <taxon>Pseudomonadati</taxon>
        <taxon>Bacteroidota</taxon>
        <taxon>Flavobacteriia</taxon>
        <taxon>Flavobacteriales</taxon>
        <taxon>Flavobacteriaceae</taxon>
        <taxon>Zhouia</taxon>
    </lineage>
</organism>
<proteinExistence type="inferred from homology"/>
<comment type="cofactor">
    <cofactor evidence="1">
        <name>Zn(2+)</name>
        <dbReference type="ChEBI" id="CHEBI:29105"/>
    </cofactor>
</comment>
<name>A0A1I6VGC0_9FLAO</name>
<dbReference type="EMBL" id="FPAG01000009">
    <property type="protein sequence ID" value="SFT12695.1"/>
    <property type="molecule type" value="Genomic_DNA"/>
</dbReference>
<dbReference type="InterPro" id="IPR001431">
    <property type="entry name" value="Pept_M16_Zn_BS"/>
</dbReference>
<dbReference type="AlphaFoldDB" id="A0A1I6VGC0"/>
<dbReference type="Pfam" id="PF05193">
    <property type="entry name" value="Peptidase_M16_C"/>
    <property type="match status" value="2"/>
</dbReference>
<dbReference type="InterPro" id="IPR011765">
    <property type="entry name" value="Pept_M16_N"/>
</dbReference>
<evidence type="ECO:0000256" key="2">
    <source>
        <dbReference type="ARBA" id="ARBA00007261"/>
    </source>
</evidence>
<dbReference type="GO" id="GO:0046872">
    <property type="term" value="F:metal ion binding"/>
    <property type="evidence" value="ECO:0007669"/>
    <property type="project" value="InterPro"/>
</dbReference>
<dbReference type="InterPro" id="IPR007863">
    <property type="entry name" value="Peptidase_M16_C"/>
</dbReference>
<evidence type="ECO:0000259" key="4">
    <source>
        <dbReference type="Pfam" id="PF00675"/>
    </source>
</evidence>
<feature type="domain" description="Peptidase M16 C-terminal" evidence="5">
    <location>
        <begin position="690"/>
        <end position="831"/>
    </location>
</feature>
<dbReference type="GO" id="GO:0006508">
    <property type="term" value="P:proteolysis"/>
    <property type="evidence" value="ECO:0007669"/>
    <property type="project" value="InterPro"/>
</dbReference>
<dbReference type="SUPFAM" id="SSF63411">
    <property type="entry name" value="LuxS/MPP-like metallohydrolase"/>
    <property type="match status" value="2"/>
</dbReference>
<sequence>MRLMSKRLFDRVAVVLYLMMFSINLSSQQLPIPSNIIHKQLDNGFSYYILPNGEPGKIGLYLFSDTGSYVEKREERGVAHFLEHMVFKGSKNFPGNKTADTLESLGLRIGRDYNGSVNDIFTEYRVFIPENNKVTLEKTLRMMNDWCFNLQMDANDLEVEKKVVIEEIKLRSSGGTPFVIGTYLEGHNGLGTAEQINSVTAKDVKDFYKKYYTTDQLALVVHGKVDEKNIIRYIDKLFGELPGTIADNRNKYLDLSKETIVSGEYKNKRADMLVLGFKTRDFPVNTVASFKKDFIYKVFCEMLSNRLSKLPDSDIKKVTANTAVPFTGNLWFNFRLEAKEGASYKTMLDNFNFVIAQARRFGFLQEEIDYYVNDFLKRYKRLATRSEDYLGDVKKHFLKGDVPLSLIDKVKYTQQISNEISPEDFSDLLNHFTEYNKTILFDNTAKAFEDGFDESYILASLRHIEKNAKVMPYKFSEPSSQFAIGSTNDLPEVEIEDKEAGKIKKKVKLGDYLYVLKYDNGIKVVVNNAPKSDTQIKIVSKHGLNNIPQEDRALFKYVVDHFDEKFGVYSEKGARDLRRRLRIYKDVEFGNYNYELSLKGNNNNFSQLIKIFNLIITNNSKPEAGELSESLKRYLKRVTQNKDEYDQYSNYILGKGLEVPALTSQPIDDAIVARFFEYNNMFKRSLKDAYVYVGGELPENVDDLISTYIASIEPVRFNTSVNEKASPLFIEKPTVKEIAWGKTSAKSSFMFSNVKDKPVSFKDKLISEGIAEYGYKRMFQILRKKYGFVYSLGASGYANVSQNLSAVSIRYIVEDKTNVDAAQRAMLEEVLPSMSEGILSEHDALVIKALLEKDYVSSFYETDRVSSDYLKWGLDYGELYTMQDFQKIIRTITEEDIEDQMRRLINPDNYIILLQQK</sequence>
<dbReference type="PROSITE" id="PS00143">
    <property type="entry name" value="INSULINASE"/>
    <property type="match status" value="1"/>
</dbReference>
<evidence type="ECO:0000256" key="3">
    <source>
        <dbReference type="RuleBase" id="RU004447"/>
    </source>
</evidence>
<evidence type="ECO:0000256" key="1">
    <source>
        <dbReference type="ARBA" id="ARBA00001947"/>
    </source>
</evidence>
<dbReference type="OrthoDB" id="9811314at2"/>
<evidence type="ECO:0000313" key="6">
    <source>
        <dbReference type="EMBL" id="SFT12695.1"/>
    </source>
</evidence>
<protein>
    <submittedName>
        <fullName evidence="6">Predicted Zn-dependent peptidase</fullName>
    </submittedName>
</protein>
<dbReference type="GO" id="GO:0004222">
    <property type="term" value="F:metalloendopeptidase activity"/>
    <property type="evidence" value="ECO:0007669"/>
    <property type="project" value="InterPro"/>
</dbReference>
<dbReference type="PANTHER" id="PTHR11851:SF49">
    <property type="entry name" value="MITOCHONDRIAL-PROCESSING PEPTIDASE SUBUNIT ALPHA"/>
    <property type="match status" value="1"/>
</dbReference>
<dbReference type="Gene3D" id="3.30.830.10">
    <property type="entry name" value="Metalloenzyme, LuxS/M16 peptidase-like"/>
    <property type="match status" value="2"/>
</dbReference>
<accession>A0A1I6VGC0</accession>
<feature type="domain" description="Peptidase M16 N-terminal" evidence="4">
    <location>
        <begin position="62"/>
        <end position="169"/>
    </location>
</feature>
<evidence type="ECO:0000259" key="5">
    <source>
        <dbReference type="Pfam" id="PF05193"/>
    </source>
</evidence>
<evidence type="ECO:0000313" key="7">
    <source>
        <dbReference type="Proteomes" id="UP000183209"/>
    </source>
</evidence>
<gene>
    <name evidence="6" type="ORF">SAMN04487906_3103</name>
</gene>
<dbReference type="InterPro" id="IPR011249">
    <property type="entry name" value="Metalloenz_LuxS/M16"/>
</dbReference>
<dbReference type="PANTHER" id="PTHR11851">
    <property type="entry name" value="METALLOPROTEASE"/>
    <property type="match status" value="1"/>
</dbReference>
<reference evidence="6 7" key="1">
    <citation type="submission" date="2016-10" db="EMBL/GenBank/DDBJ databases">
        <authorList>
            <person name="de Groot N.N."/>
        </authorList>
    </citation>
    <scope>NUCLEOTIDE SEQUENCE [LARGE SCALE GENOMIC DNA]</scope>
    <source>
        <strain evidence="6 7">CGMCC 1.6114</strain>
    </source>
</reference>
<dbReference type="Pfam" id="PF00675">
    <property type="entry name" value="Peptidase_M16"/>
    <property type="match status" value="1"/>
</dbReference>
<dbReference type="InterPro" id="IPR050361">
    <property type="entry name" value="MPP/UQCRC_Complex"/>
</dbReference>
<comment type="similarity">
    <text evidence="2 3">Belongs to the peptidase M16 family.</text>
</comment>
<feature type="domain" description="Peptidase M16 C-terminal" evidence="5">
    <location>
        <begin position="198"/>
        <end position="306"/>
    </location>
</feature>
<dbReference type="Proteomes" id="UP000183209">
    <property type="component" value="Unassembled WGS sequence"/>
</dbReference>